<protein>
    <submittedName>
        <fullName evidence="2">Uncharacterized protein</fullName>
    </submittedName>
</protein>
<feature type="region of interest" description="Disordered" evidence="1">
    <location>
        <begin position="100"/>
        <end position="164"/>
    </location>
</feature>
<dbReference type="InParanoid" id="A0A3N4LQL0"/>
<accession>A0A3N4LQL0</accession>
<proteinExistence type="predicted"/>
<dbReference type="EMBL" id="ML121545">
    <property type="protein sequence ID" value="RPB23552.1"/>
    <property type="molecule type" value="Genomic_DNA"/>
</dbReference>
<gene>
    <name evidence="2" type="ORF">L211DRAFT_838402</name>
</gene>
<organism evidence="2 3">
    <name type="scientific">Terfezia boudieri ATCC MYA-4762</name>
    <dbReference type="NCBI Taxonomy" id="1051890"/>
    <lineage>
        <taxon>Eukaryota</taxon>
        <taxon>Fungi</taxon>
        <taxon>Dikarya</taxon>
        <taxon>Ascomycota</taxon>
        <taxon>Pezizomycotina</taxon>
        <taxon>Pezizomycetes</taxon>
        <taxon>Pezizales</taxon>
        <taxon>Pezizaceae</taxon>
        <taxon>Terfezia</taxon>
    </lineage>
</organism>
<feature type="compositionally biased region" description="Pro residues" evidence="1">
    <location>
        <begin position="126"/>
        <end position="147"/>
    </location>
</feature>
<evidence type="ECO:0000256" key="1">
    <source>
        <dbReference type="SAM" id="MobiDB-lite"/>
    </source>
</evidence>
<evidence type="ECO:0000313" key="2">
    <source>
        <dbReference type="EMBL" id="RPB23552.1"/>
    </source>
</evidence>
<feature type="region of interest" description="Disordered" evidence="1">
    <location>
        <begin position="1"/>
        <end position="21"/>
    </location>
</feature>
<keyword evidence="3" id="KW-1185">Reference proteome</keyword>
<name>A0A3N4LQL0_9PEZI</name>
<sequence>MFNQPQTLSLPIAHSTDRRAKSSPATWLGRCIPRLFHIDRQPRTLSGNAIRDTPCDILPFSPSRTAAAIPTPDQVQVAPGRSTAAFGSLPYVPAITPATPLVSPPKTSEQPPPASRSPPTLLLSPSPRPLPSSPTKPTSPPRNPPPSETTCSSGPISMQPARPRSKPLDKIVLQFRNRYIVLMDPNQQSYSTVLNVLDSPLKESIYLTLAVVLKDSYRMWQLDHRRSGDHYAMLVRDQVGWDEFMEAVCDWVEALRDRSREIRVGVNVD</sequence>
<dbReference type="Proteomes" id="UP000267821">
    <property type="component" value="Unassembled WGS sequence"/>
</dbReference>
<evidence type="ECO:0000313" key="3">
    <source>
        <dbReference type="Proteomes" id="UP000267821"/>
    </source>
</evidence>
<dbReference type="AlphaFoldDB" id="A0A3N4LQL0"/>
<reference evidence="2 3" key="1">
    <citation type="journal article" date="2018" name="Nat. Ecol. Evol.">
        <title>Pezizomycetes genomes reveal the molecular basis of ectomycorrhizal truffle lifestyle.</title>
        <authorList>
            <person name="Murat C."/>
            <person name="Payen T."/>
            <person name="Noel B."/>
            <person name="Kuo A."/>
            <person name="Morin E."/>
            <person name="Chen J."/>
            <person name="Kohler A."/>
            <person name="Krizsan K."/>
            <person name="Balestrini R."/>
            <person name="Da Silva C."/>
            <person name="Montanini B."/>
            <person name="Hainaut M."/>
            <person name="Levati E."/>
            <person name="Barry K.W."/>
            <person name="Belfiori B."/>
            <person name="Cichocki N."/>
            <person name="Clum A."/>
            <person name="Dockter R.B."/>
            <person name="Fauchery L."/>
            <person name="Guy J."/>
            <person name="Iotti M."/>
            <person name="Le Tacon F."/>
            <person name="Lindquist E.A."/>
            <person name="Lipzen A."/>
            <person name="Malagnac F."/>
            <person name="Mello A."/>
            <person name="Molinier V."/>
            <person name="Miyauchi S."/>
            <person name="Poulain J."/>
            <person name="Riccioni C."/>
            <person name="Rubini A."/>
            <person name="Sitrit Y."/>
            <person name="Splivallo R."/>
            <person name="Traeger S."/>
            <person name="Wang M."/>
            <person name="Zifcakova L."/>
            <person name="Wipf D."/>
            <person name="Zambonelli A."/>
            <person name="Paolocci F."/>
            <person name="Nowrousian M."/>
            <person name="Ottonello S."/>
            <person name="Baldrian P."/>
            <person name="Spatafora J.W."/>
            <person name="Henrissat B."/>
            <person name="Nagy L.G."/>
            <person name="Aury J.M."/>
            <person name="Wincker P."/>
            <person name="Grigoriev I.V."/>
            <person name="Bonfante P."/>
            <person name="Martin F.M."/>
        </authorList>
    </citation>
    <scope>NUCLEOTIDE SEQUENCE [LARGE SCALE GENOMIC DNA]</scope>
    <source>
        <strain evidence="2 3">ATCC MYA-4762</strain>
    </source>
</reference>